<accession>A0A226QKD6</accession>
<dbReference type="Proteomes" id="UP000198394">
    <property type="component" value="Unassembled WGS sequence"/>
</dbReference>
<proteinExistence type="predicted"/>
<dbReference type="EMBL" id="NDYL01000002">
    <property type="protein sequence ID" value="OXB93011.1"/>
    <property type="molecule type" value="Genomic_DNA"/>
</dbReference>
<evidence type="ECO:0000313" key="1">
    <source>
        <dbReference type="EMBL" id="OXB93011.1"/>
    </source>
</evidence>
<comment type="caution">
    <text evidence="1">The sequence shown here is derived from an EMBL/GenBank/DDBJ whole genome shotgun (WGS) entry which is preliminary data.</text>
</comment>
<sequence length="240" mass="27844">MKVNHINYFTKDLKVYCKLLDRVVCFDEEHTSNFCNSCDMFAGSAQGRGVECIWEDNREDIGNPHIVYNPEHEFMSLHENRVLAIEKSSNHSKITGDFAEHTVLYFLSKYGYECARVDHTGIDLIAKKKNSNEQMLGISVKGKSRRPGRETSTITIDESHVTKVKQACEHFNCLPYFAFVVDAGKEINIFIVSLDKILKMFPPKRKSISWSLTPKNIQKYEQDSEILMIRLNYQFMRLWS</sequence>
<reference evidence="1 2" key="1">
    <citation type="submission" date="2017-04" db="EMBL/GenBank/DDBJ databases">
        <title>The genome sequence of Parageobacillus galactosidasius DSM 18751.</title>
        <authorList>
            <person name="Ramaloko W.T."/>
            <person name="Koen N."/>
            <person name="Polliack S."/>
            <person name="Aliyu H."/>
            <person name="Lebre P."/>
            <person name="Mohr T."/>
            <person name="Oswald F."/>
            <person name="Zwick M."/>
            <person name="Neumann A."/>
            <person name="Syldatk C."/>
            <person name="Cowan D."/>
            <person name="De Maayer P."/>
        </authorList>
    </citation>
    <scope>NUCLEOTIDE SEQUENCE [LARGE SCALE GENOMIC DNA]</scope>
    <source>
        <strain evidence="1 2">DSM 18751</strain>
    </source>
</reference>
<dbReference type="Gene3D" id="3.40.1350.10">
    <property type="match status" value="1"/>
</dbReference>
<dbReference type="RefSeq" id="WP_081188920.1">
    <property type="nucleotide sequence ID" value="NZ_NDYL01000002.1"/>
</dbReference>
<name>A0A226QKD6_9BACL</name>
<gene>
    <name evidence="1" type="ORF">B9L23_17975</name>
</gene>
<keyword evidence="2" id="KW-1185">Reference proteome</keyword>
<dbReference type="InterPro" id="IPR011856">
    <property type="entry name" value="tRNA_endonuc-like_dom_sf"/>
</dbReference>
<dbReference type="GO" id="GO:0003676">
    <property type="term" value="F:nucleic acid binding"/>
    <property type="evidence" value="ECO:0007669"/>
    <property type="project" value="InterPro"/>
</dbReference>
<organism evidence="1 2">
    <name type="scientific">Parageobacillus galactosidasius</name>
    <dbReference type="NCBI Taxonomy" id="883812"/>
    <lineage>
        <taxon>Bacteria</taxon>
        <taxon>Bacillati</taxon>
        <taxon>Bacillota</taxon>
        <taxon>Bacilli</taxon>
        <taxon>Bacillales</taxon>
        <taxon>Anoxybacillaceae</taxon>
        <taxon>Parageobacillus</taxon>
    </lineage>
</organism>
<evidence type="ECO:0000313" key="2">
    <source>
        <dbReference type="Proteomes" id="UP000198394"/>
    </source>
</evidence>
<dbReference type="AlphaFoldDB" id="A0A226QKD6"/>
<protein>
    <submittedName>
        <fullName evidence="1">Uncharacterized protein</fullName>
    </submittedName>
</protein>